<evidence type="ECO:0000256" key="2">
    <source>
        <dbReference type="PIRNR" id="PIRNR026508"/>
    </source>
</evidence>
<dbReference type="Pfam" id="PF05816">
    <property type="entry name" value="TelA"/>
    <property type="match status" value="1"/>
</dbReference>
<comment type="caution">
    <text evidence="4">The sequence shown here is derived from an EMBL/GenBank/DDBJ whole genome shotgun (WGS) entry which is preliminary data.</text>
</comment>
<dbReference type="InterPro" id="IPR008863">
    <property type="entry name" value="Toxic_anion-R_TelA"/>
</dbReference>
<dbReference type="PANTHER" id="PTHR38432">
    <property type="entry name" value="TELA-LIKE PROTEIN SAOUHSC_01408"/>
    <property type="match status" value="1"/>
</dbReference>
<accession>A0ABW1LB06</accession>
<gene>
    <name evidence="4" type="ORF">ACFPYN_12020</name>
</gene>
<evidence type="ECO:0000313" key="5">
    <source>
        <dbReference type="Proteomes" id="UP001596170"/>
    </source>
</evidence>
<protein>
    <submittedName>
        <fullName evidence="4">Toxic anion resistance protein</fullName>
    </submittedName>
</protein>
<comment type="similarity">
    <text evidence="1 2">Belongs to the TelA family.</text>
</comment>
<proteinExistence type="inferred from homology"/>
<evidence type="ECO:0000256" key="3">
    <source>
        <dbReference type="SAM" id="MobiDB-lite"/>
    </source>
</evidence>
<feature type="compositionally biased region" description="Polar residues" evidence="3">
    <location>
        <begin position="1"/>
        <end position="12"/>
    </location>
</feature>
<dbReference type="PANTHER" id="PTHR38432:SF1">
    <property type="entry name" value="TELA-LIKE PROTEIN SAOUHSC_01408"/>
    <property type="match status" value="1"/>
</dbReference>
<sequence length="395" mass="45502">MTEKQSAPSQSKTLDDLLNSPFEMQPQMKDQDDPINEKLPVKIIDRLSEEEKQKAYTLASQIPAGNYEAILTYGANAQTELSRFSHQMLDHVQKKDIGPVGDILKDLMDKLGEMNPEELTNQKKSGIKRLFGKVSRSVQELMTKYQKLSTQIDRIGIQLEHSKRGLIEDVHMLDKLYDQNKAYFQALNVYIAAAEIKRDEILNETIPALRQKAEASSDQMAYQEVNDMAQFLDRLEKRLYDLQLSRQITIQSAPQIRMIQQTNQTLAEKIQSSIMTSIPLWKNQIAIALTLNRQFKAVEAQKQVTKTTNDLLLKNSEMLKINSIETAKENERGIVEIETLKQTQENLLQTIEETLRIQADGRVKRKSAEVEIARMEEQLKQRLLIVHQEQENRPR</sequence>
<dbReference type="EMBL" id="JBHSRI010000018">
    <property type="protein sequence ID" value="MFC6040147.1"/>
    <property type="molecule type" value="Genomic_DNA"/>
</dbReference>
<name>A0ABW1LB06_9BACL</name>
<dbReference type="Proteomes" id="UP001596170">
    <property type="component" value="Unassembled WGS sequence"/>
</dbReference>
<evidence type="ECO:0000256" key="1">
    <source>
        <dbReference type="ARBA" id="ARBA00005541"/>
    </source>
</evidence>
<keyword evidence="5" id="KW-1185">Reference proteome</keyword>
<dbReference type="RefSeq" id="WP_377734464.1">
    <property type="nucleotide sequence ID" value="NZ_JBHSRI010000018.1"/>
</dbReference>
<feature type="region of interest" description="Disordered" evidence="3">
    <location>
        <begin position="1"/>
        <end position="33"/>
    </location>
</feature>
<evidence type="ECO:0000313" key="4">
    <source>
        <dbReference type="EMBL" id="MFC6040147.1"/>
    </source>
</evidence>
<dbReference type="PIRSF" id="PIRSF026508">
    <property type="entry name" value="TelA"/>
    <property type="match status" value="1"/>
</dbReference>
<reference evidence="5" key="1">
    <citation type="journal article" date="2019" name="Int. J. Syst. Evol. Microbiol.">
        <title>The Global Catalogue of Microorganisms (GCM) 10K type strain sequencing project: providing services to taxonomists for standard genome sequencing and annotation.</title>
        <authorList>
            <consortium name="The Broad Institute Genomics Platform"/>
            <consortium name="The Broad Institute Genome Sequencing Center for Infectious Disease"/>
            <person name="Wu L."/>
            <person name="Ma J."/>
        </authorList>
    </citation>
    <scope>NUCLEOTIDE SEQUENCE [LARGE SCALE GENOMIC DNA]</scope>
    <source>
        <strain evidence="5">CCUG 54527</strain>
    </source>
</reference>
<organism evidence="4 5">
    <name type="scientific">Paenisporosarcina macmurdoensis</name>
    <dbReference type="NCBI Taxonomy" id="212659"/>
    <lineage>
        <taxon>Bacteria</taxon>
        <taxon>Bacillati</taxon>
        <taxon>Bacillota</taxon>
        <taxon>Bacilli</taxon>
        <taxon>Bacillales</taxon>
        <taxon>Caryophanaceae</taxon>
        <taxon>Paenisporosarcina</taxon>
    </lineage>
</organism>